<dbReference type="Pfam" id="PF01522">
    <property type="entry name" value="Polysacc_deac_1"/>
    <property type="match status" value="1"/>
</dbReference>
<dbReference type="InterPro" id="IPR050248">
    <property type="entry name" value="Polysacc_deacetylase_ArnD"/>
</dbReference>
<evidence type="ECO:0000259" key="3">
    <source>
        <dbReference type="PROSITE" id="PS51677"/>
    </source>
</evidence>
<keyword evidence="4" id="KW-0378">Hydrolase</keyword>
<evidence type="ECO:0000313" key="5">
    <source>
        <dbReference type="Proteomes" id="UP000002892"/>
    </source>
</evidence>
<dbReference type="GO" id="GO:0016810">
    <property type="term" value="F:hydrolase activity, acting on carbon-nitrogen (but not peptide) bonds"/>
    <property type="evidence" value="ECO:0007669"/>
    <property type="project" value="InterPro"/>
</dbReference>
<keyword evidence="2" id="KW-0812">Transmembrane</keyword>
<dbReference type="Proteomes" id="UP000002892">
    <property type="component" value="Chromosome"/>
</dbReference>
<dbReference type="Gene3D" id="3.20.20.370">
    <property type="entry name" value="Glycoside hydrolase/deacetylase"/>
    <property type="match status" value="1"/>
</dbReference>
<dbReference type="PROSITE" id="PS51677">
    <property type="entry name" value="NODB"/>
    <property type="match status" value="1"/>
</dbReference>
<feature type="region of interest" description="Disordered" evidence="1">
    <location>
        <begin position="282"/>
        <end position="315"/>
    </location>
</feature>
<dbReference type="PANTHER" id="PTHR10587">
    <property type="entry name" value="GLYCOSYL TRANSFERASE-RELATED"/>
    <property type="match status" value="1"/>
</dbReference>
<sequence>MMYGKPSPRKSDFGKILGFFILVLVISTTVFLKIYFYNASNSLNKPNKPLSSANAALNNNRSESLDQLNPTKTSAGPIKVVYELPEKQPVVYITIDDGWYPNEEVIKLMQQYHLPITTFLIEQAAQKHPDFWNEFLKSGGHIEDHTFSHPYLTHLSVTDQKNQISQPIDYLRQIGSPPDELRPPYGDFNSEVGQEAHDSGIKYIVMWDAEMENSKFTTRNALGLKAGDIILLHWVPGLDKELIELLNIIQNQNLGIADLTQALNGEPLTICWLKKPIPVPKPKATTSTGTSKIKTTKTSNTQETSTTTTGAFTIP</sequence>
<name>I4D7L9_DESAJ</name>
<dbReference type="InterPro" id="IPR002509">
    <property type="entry name" value="NODB_dom"/>
</dbReference>
<dbReference type="EMBL" id="CP003639">
    <property type="protein sequence ID" value="AFM41793.1"/>
    <property type="molecule type" value="Genomic_DNA"/>
</dbReference>
<feature type="domain" description="NodB homology" evidence="3">
    <location>
        <begin position="89"/>
        <end position="257"/>
    </location>
</feature>
<gene>
    <name evidence="4" type="ordered locus">Desaci_2881</name>
</gene>
<dbReference type="OrthoDB" id="9806342at2"/>
<dbReference type="HOGENOM" id="CLU_882020_0_0_9"/>
<dbReference type="SUPFAM" id="SSF88713">
    <property type="entry name" value="Glycoside hydrolase/deacetylase"/>
    <property type="match status" value="1"/>
</dbReference>
<keyword evidence="4" id="KW-0326">Glycosidase</keyword>
<dbReference type="CDD" id="cd10917">
    <property type="entry name" value="CE4_NodB_like_6s_7s"/>
    <property type="match status" value="1"/>
</dbReference>
<evidence type="ECO:0000313" key="4">
    <source>
        <dbReference type="EMBL" id="AFM41793.1"/>
    </source>
</evidence>
<evidence type="ECO:0000256" key="1">
    <source>
        <dbReference type="SAM" id="MobiDB-lite"/>
    </source>
</evidence>
<dbReference type="STRING" id="646529.Desaci_2881"/>
<reference evidence="4 5" key="1">
    <citation type="journal article" date="2012" name="J. Bacteriol.">
        <title>Complete genome sequences of Desulfosporosinus orientis DSM765T, Desulfosporosinus youngiae DSM17734T, Desulfosporosinus meridiei DSM13257T, and Desulfosporosinus acidiphilus DSM22704T.</title>
        <authorList>
            <person name="Pester M."/>
            <person name="Brambilla E."/>
            <person name="Alazard D."/>
            <person name="Rattei T."/>
            <person name="Weinmaier T."/>
            <person name="Han J."/>
            <person name="Lucas S."/>
            <person name="Lapidus A."/>
            <person name="Cheng J.F."/>
            <person name="Goodwin L."/>
            <person name="Pitluck S."/>
            <person name="Peters L."/>
            <person name="Ovchinnikova G."/>
            <person name="Teshima H."/>
            <person name="Detter J.C."/>
            <person name="Han C.S."/>
            <person name="Tapia R."/>
            <person name="Land M.L."/>
            <person name="Hauser L."/>
            <person name="Kyrpides N.C."/>
            <person name="Ivanova N.N."/>
            <person name="Pagani I."/>
            <person name="Huntmann M."/>
            <person name="Wei C.L."/>
            <person name="Davenport K.W."/>
            <person name="Daligault H."/>
            <person name="Chain P.S."/>
            <person name="Chen A."/>
            <person name="Mavromatis K."/>
            <person name="Markowitz V."/>
            <person name="Szeto E."/>
            <person name="Mikhailova N."/>
            <person name="Pati A."/>
            <person name="Wagner M."/>
            <person name="Woyke T."/>
            <person name="Ollivier B."/>
            <person name="Klenk H.P."/>
            <person name="Spring S."/>
            <person name="Loy A."/>
        </authorList>
    </citation>
    <scope>NUCLEOTIDE SEQUENCE [LARGE SCALE GENOMIC DNA]</scope>
    <source>
        <strain evidence="5">DSM 22704 / JCM 16185 / SJ4</strain>
    </source>
</reference>
<dbReference type="InterPro" id="IPR011330">
    <property type="entry name" value="Glyco_hydro/deAcase_b/a-brl"/>
</dbReference>
<dbReference type="eggNOG" id="COG0726">
    <property type="taxonomic scope" value="Bacteria"/>
</dbReference>
<dbReference type="GO" id="GO:0016798">
    <property type="term" value="F:hydrolase activity, acting on glycosyl bonds"/>
    <property type="evidence" value="ECO:0007669"/>
    <property type="project" value="UniProtKB-KW"/>
</dbReference>
<accession>I4D7L9</accession>
<dbReference type="AlphaFoldDB" id="I4D7L9"/>
<keyword evidence="4" id="KW-0119">Carbohydrate metabolism</keyword>
<protein>
    <submittedName>
        <fullName evidence="4">Putative xylanase/chitin deacetylase</fullName>
    </submittedName>
</protein>
<proteinExistence type="predicted"/>
<keyword evidence="4" id="KW-0624">Polysaccharide degradation</keyword>
<keyword evidence="4" id="KW-0858">Xylan degradation</keyword>
<dbReference type="KEGG" id="dai:Desaci_2881"/>
<keyword evidence="2" id="KW-1133">Transmembrane helix</keyword>
<feature type="transmembrane region" description="Helical" evidence="2">
    <location>
        <begin position="16"/>
        <end position="37"/>
    </location>
</feature>
<keyword evidence="2" id="KW-0472">Membrane</keyword>
<feature type="compositionally biased region" description="Low complexity" evidence="1">
    <location>
        <begin position="285"/>
        <end position="315"/>
    </location>
</feature>
<dbReference type="GO" id="GO:0045493">
    <property type="term" value="P:xylan catabolic process"/>
    <property type="evidence" value="ECO:0007669"/>
    <property type="project" value="UniProtKB-KW"/>
</dbReference>
<organism evidence="4 5">
    <name type="scientific">Desulfosporosinus acidiphilus (strain DSM 22704 / JCM 16185 / SJ4)</name>
    <dbReference type="NCBI Taxonomy" id="646529"/>
    <lineage>
        <taxon>Bacteria</taxon>
        <taxon>Bacillati</taxon>
        <taxon>Bacillota</taxon>
        <taxon>Clostridia</taxon>
        <taxon>Eubacteriales</taxon>
        <taxon>Desulfitobacteriaceae</taxon>
        <taxon>Desulfosporosinus</taxon>
    </lineage>
</organism>
<evidence type="ECO:0000256" key="2">
    <source>
        <dbReference type="SAM" id="Phobius"/>
    </source>
</evidence>
<keyword evidence="5" id="KW-1185">Reference proteome</keyword>